<dbReference type="AlphaFoldDB" id="A0AAD1Q4I8"/>
<reference evidence="2" key="1">
    <citation type="submission" date="2020-09" db="EMBL/GenBank/DDBJ databases">
        <authorList>
            <person name="Blom J."/>
        </authorList>
    </citation>
    <scope>NUCLEOTIDE SEQUENCE</scope>
    <source>
        <strain evidence="2">No.66</strain>
    </source>
</reference>
<gene>
    <name evidence="2" type="ORF">PANO66_03607</name>
</gene>
<name>A0AAD1Q4I8_PLAAG</name>
<feature type="transmembrane region" description="Helical" evidence="1">
    <location>
        <begin position="6"/>
        <end position="25"/>
    </location>
</feature>
<proteinExistence type="predicted"/>
<sequence>MGNYELRITYYLLTITYLPITHYLIMSDLLDCKILISPLESI</sequence>
<dbReference type="EMBL" id="LR882963">
    <property type="protein sequence ID" value="CAD5965763.1"/>
    <property type="molecule type" value="Genomic_DNA"/>
</dbReference>
<evidence type="ECO:0000256" key="1">
    <source>
        <dbReference type="SAM" id="Phobius"/>
    </source>
</evidence>
<keyword evidence="1" id="KW-1133">Transmembrane helix</keyword>
<organism evidence="2 3">
    <name type="scientific">Planktothrix agardhii</name>
    <name type="common">Oscillatoria agardhii</name>
    <dbReference type="NCBI Taxonomy" id="1160"/>
    <lineage>
        <taxon>Bacteria</taxon>
        <taxon>Bacillati</taxon>
        <taxon>Cyanobacteriota</taxon>
        <taxon>Cyanophyceae</taxon>
        <taxon>Oscillatoriophycideae</taxon>
        <taxon>Oscillatoriales</taxon>
        <taxon>Microcoleaceae</taxon>
        <taxon>Planktothrix</taxon>
    </lineage>
</organism>
<evidence type="ECO:0000313" key="2">
    <source>
        <dbReference type="EMBL" id="CAD5965763.1"/>
    </source>
</evidence>
<evidence type="ECO:0000313" key="3">
    <source>
        <dbReference type="Proteomes" id="UP001153761"/>
    </source>
</evidence>
<keyword evidence="1" id="KW-0812">Transmembrane</keyword>
<keyword evidence="1" id="KW-0472">Membrane</keyword>
<dbReference type="Proteomes" id="UP001153761">
    <property type="component" value="Chromosome"/>
</dbReference>
<accession>A0AAD1Q4I8</accession>
<protein>
    <submittedName>
        <fullName evidence="2">Uncharacterized protein</fullName>
    </submittedName>
</protein>
<dbReference type="RefSeq" id="WP_264477057.1">
    <property type="nucleotide sequence ID" value="NZ_JBAVBW010000030.1"/>
</dbReference>